<dbReference type="GO" id="GO:0005739">
    <property type="term" value="C:mitochondrion"/>
    <property type="evidence" value="ECO:0007669"/>
    <property type="project" value="TreeGrafter"/>
</dbReference>
<feature type="domain" description="AB hydrolase-1" evidence="3">
    <location>
        <begin position="78"/>
        <end position="316"/>
    </location>
</feature>
<evidence type="ECO:0000256" key="1">
    <source>
        <dbReference type="ARBA" id="ARBA00008645"/>
    </source>
</evidence>
<comment type="caution">
    <text evidence="4">The sequence shown here is derived from an EMBL/GenBank/DDBJ whole genome shotgun (WGS) entry which is preliminary data.</text>
</comment>
<dbReference type="Proteomes" id="UP000757232">
    <property type="component" value="Unassembled WGS sequence"/>
</dbReference>
<dbReference type="OrthoDB" id="8119704at2759"/>
<dbReference type="GO" id="GO:0052689">
    <property type="term" value="F:carboxylic ester hydrolase activity"/>
    <property type="evidence" value="ECO:0007669"/>
    <property type="project" value="TreeGrafter"/>
</dbReference>
<dbReference type="AlphaFoldDB" id="A0A9Q5HRP4"/>
<sequence length="332" mass="37537">MSITPADHWIRFFQARRVQGKASSPQTMSLLSHARLSAKSAHLLPQYARAHRRLLSSVSPVDLAYDIHAINPDSSKGPLIVAHGLFGSKRNWNSLGKQLAKQLQRPVIPIDLRNFGDSPRSEVMDYSTQAADILHFCQKHSFKNVSLLGHSMGGKAAMALALNPDLPKGTLSHLIVADVSPLRGKLSNEFRRYLEGMIKLEKEGNATTKKEAFEALEEIEEDPLIRHFLLTNLDTTHNGKPVRFRIPLETIKKSLDDLSDFPYEPGEASWDGPTLFIKGSKSNYIKKNNLDKIKQFFPKMEMETLDAAHWVHYERPKDFVHSVVQFIKKHES</sequence>
<evidence type="ECO:0000313" key="4">
    <source>
        <dbReference type="EMBL" id="OCB84748.1"/>
    </source>
</evidence>
<proteinExistence type="inferred from homology"/>
<reference evidence="4" key="1">
    <citation type="submission" date="2016-06" db="EMBL/GenBank/DDBJ databases">
        <title>Draft Genome sequence of the fungus Inonotus baumii.</title>
        <authorList>
            <person name="Zhu H."/>
            <person name="Lin W."/>
        </authorList>
    </citation>
    <scope>NUCLEOTIDE SEQUENCE</scope>
    <source>
        <strain evidence="4">821</strain>
    </source>
</reference>
<dbReference type="InterPro" id="IPR000073">
    <property type="entry name" value="AB_hydrolase_1"/>
</dbReference>
<protein>
    <submittedName>
        <fullName evidence="4">Alpha/beta-hydrolase</fullName>
    </submittedName>
</protein>
<keyword evidence="2" id="KW-0378">Hydrolase</keyword>
<evidence type="ECO:0000256" key="2">
    <source>
        <dbReference type="ARBA" id="ARBA00022801"/>
    </source>
</evidence>
<dbReference type="Pfam" id="PF00561">
    <property type="entry name" value="Abhydrolase_1"/>
    <property type="match status" value="1"/>
</dbReference>
<dbReference type="PANTHER" id="PTHR46118">
    <property type="entry name" value="PROTEIN ABHD11"/>
    <property type="match status" value="1"/>
</dbReference>
<comment type="similarity">
    <text evidence="1">Belongs to the AB hydrolase superfamily.</text>
</comment>
<accession>A0A9Q5HRP4</accession>
<dbReference type="Gene3D" id="3.40.50.1820">
    <property type="entry name" value="alpha/beta hydrolase"/>
    <property type="match status" value="1"/>
</dbReference>
<gene>
    <name evidence="4" type="ORF">A7U60_g8272</name>
</gene>
<evidence type="ECO:0000259" key="3">
    <source>
        <dbReference type="Pfam" id="PF00561"/>
    </source>
</evidence>
<dbReference type="PANTHER" id="PTHR46118:SF4">
    <property type="entry name" value="PROTEIN ABHD11"/>
    <property type="match status" value="1"/>
</dbReference>
<keyword evidence="5" id="KW-1185">Reference proteome</keyword>
<dbReference type="EMBL" id="LNZH02000214">
    <property type="protein sequence ID" value="OCB84748.1"/>
    <property type="molecule type" value="Genomic_DNA"/>
</dbReference>
<evidence type="ECO:0000313" key="5">
    <source>
        <dbReference type="Proteomes" id="UP000757232"/>
    </source>
</evidence>
<organism evidence="4 5">
    <name type="scientific">Sanghuangporus baumii</name>
    <name type="common">Phellinus baumii</name>
    <dbReference type="NCBI Taxonomy" id="108892"/>
    <lineage>
        <taxon>Eukaryota</taxon>
        <taxon>Fungi</taxon>
        <taxon>Dikarya</taxon>
        <taxon>Basidiomycota</taxon>
        <taxon>Agaricomycotina</taxon>
        <taxon>Agaricomycetes</taxon>
        <taxon>Hymenochaetales</taxon>
        <taxon>Hymenochaetaceae</taxon>
        <taxon>Sanghuangporus</taxon>
    </lineage>
</organism>
<dbReference type="SUPFAM" id="SSF53474">
    <property type="entry name" value="alpha/beta-Hydrolases"/>
    <property type="match status" value="1"/>
</dbReference>
<dbReference type="InterPro" id="IPR029058">
    <property type="entry name" value="AB_hydrolase_fold"/>
</dbReference>
<name>A0A9Q5HRP4_SANBA</name>